<dbReference type="Pfam" id="PF00015">
    <property type="entry name" value="MCPsignal"/>
    <property type="match status" value="1"/>
</dbReference>
<evidence type="ECO:0000256" key="4">
    <source>
        <dbReference type="ARBA" id="ARBA00023136"/>
    </source>
</evidence>
<keyword evidence="2 8" id="KW-0812">Transmembrane</keyword>
<dbReference type="SMART" id="SM00304">
    <property type="entry name" value="HAMP"/>
    <property type="match status" value="1"/>
</dbReference>
<feature type="transmembrane region" description="Helical" evidence="8">
    <location>
        <begin position="9"/>
        <end position="31"/>
    </location>
</feature>
<evidence type="ECO:0000259" key="9">
    <source>
        <dbReference type="PROSITE" id="PS50111"/>
    </source>
</evidence>
<reference evidence="11" key="1">
    <citation type="journal article" date="2020" name="mSystems">
        <title>Genome- and Community-Level Interaction Insights into Carbon Utilization and Element Cycling Functions of Hydrothermarchaeota in Hydrothermal Sediment.</title>
        <authorList>
            <person name="Zhou Z."/>
            <person name="Liu Y."/>
            <person name="Xu W."/>
            <person name="Pan J."/>
            <person name="Luo Z.H."/>
            <person name="Li M."/>
        </authorList>
    </citation>
    <scope>NUCLEOTIDE SEQUENCE [LARGE SCALE GENOMIC DNA]</scope>
    <source>
        <strain evidence="11">HyVt-505</strain>
    </source>
</reference>
<evidence type="ECO:0000256" key="8">
    <source>
        <dbReference type="SAM" id="Phobius"/>
    </source>
</evidence>
<evidence type="ECO:0000259" key="10">
    <source>
        <dbReference type="PROSITE" id="PS50885"/>
    </source>
</evidence>
<feature type="domain" description="HAMP" evidence="10">
    <location>
        <begin position="342"/>
        <end position="395"/>
    </location>
</feature>
<evidence type="ECO:0000256" key="2">
    <source>
        <dbReference type="ARBA" id="ARBA00022692"/>
    </source>
</evidence>
<comment type="similarity">
    <text evidence="6">Belongs to the methyl-accepting chemotaxis (MCP) protein family.</text>
</comment>
<name>A0A832J7N7_9GAMM</name>
<accession>A0A832J7N7</accession>
<evidence type="ECO:0000256" key="5">
    <source>
        <dbReference type="ARBA" id="ARBA00023224"/>
    </source>
</evidence>
<organism evidence="11">
    <name type="scientific">Candidatus Tenderia electrophaga</name>
    <dbReference type="NCBI Taxonomy" id="1748243"/>
    <lineage>
        <taxon>Bacteria</taxon>
        <taxon>Pseudomonadati</taxon>
        <taxon>Pseudomonadota</taxon>
        <taxon>Gammaproteobacteria</taxon>
        <taxon>Candidatus Tenderiales</taxon>
        <taxon>Candidatus Tenderiaceae</taxon>
        <taxon>Candidatus Tenderia</taxon>
    </lineage>
</organism>
<comment type="caution">
    <text evidence="11">The sequence shown here is derived from an EMBL/GenBank/DDBJ whole genome shotgun (WGS) entry which is preliminary data.</text>
</comment>
<dbReference type="Proteomes" id="UP000885832">
    <property type="component" value="Unassembled WGS sequence"/>
</dbReference>
<dbReference type="CDD" id="cd06225">
    <property type="entry name" value="HAMP"/>
    <property type="match status" value="1"/>
</dbReference>
<dbReference type="SMART" id="SM00283">
    <property type="entry name" value="MA"/>
    <property type="match status" value="1"/>
</dbReference>
<dbReference type="PROSITE" id="PS50111">
    <property type="entry name" value="CHEMOTAXIS_TRANSDUC_2"/>
    <property type="match status" value="1"/>
</dbReference>
<dbReference type="GO" id="GO:0006935">
    <property type="term" value="P:chemotaxis"/>
    <property type="evidence" value="ECO:0007669"/>
    <property type="project" value="UniProtKB-ARBA"/>
</dbReference>
<proteinExistence type="inferred from homology"/>
<sequence length="672" mass="72826">MKLTIKNKLLLGFGAVLIAMMLSSLNTYYHIETTAEIESRLLHLRQPTVRAGLHLADGVHLSLAGLRGYMILGKDPSKAKLFKDERAEGWHEIDNAVAELTEFSQNWTDPANIERLQEMKALIEEFRAAQQEIESIANTSVNVPAFNMLLTDAAPRAGKIVAAISKIIDIEATMDADNDRHQLLKAMADSRGSFALGLANIRAYLLSGDTRFRDNFHAKWRVNEASFKKIESMTSLFSREQAKAWNEYKKIRAEFAPYPDKMFKLRGAKDWNKANYWLGSKAAPRAKRIMEIVQEMRISQDKLAATDAALLEKESAAAKFWMVAGVIIALIIGAIISIFLSNAITVSLNKVVSRAKEIANGNLSTPDYTASGKDELADLSVAINNMNNNLRGLISSVGSSSDEMAAAANQLLTVSDKTSKGMENQHHETDQVATAMNEMSATVQEVANNASEAAISAGQADQEAAEGHAVVTQTVDSIQQLASRISDAAGNINKLGEDVNGVDDIVEVINDIAEQTNLLALNAAIEAARAGEQGRGFAVVADEVRTLAARTQESTVEIRNMLDKLKKASSEAVVSMGEGEKQAQQSVEQANSASASLEAITAAVAAINNMNTQIATASEEQSAVTEEMNRSVVRISEEAETTLANTRETAAAANQVQDLSSQLQTLVSKFRI</sequence>
<dbReference type="PROSITE" id="PS50885">
    <property type="entry name" value="HAMP"/>
    <property type="match status" value="1"/>
</dbReference>
<dbReference type="PANTHER" id="PTHR32089">
    <property type="entry name" value="METHYL-ACCEPTING CHEMOTAXIS PROTEIN MCPB"/>
    <property type="match status" value="1"/>
</dbReference>
<dbReference type="Pfam" id="PF00672">
    <property type="entry name" value="HAMP"/>
    <property type="match status" value="1"/>
</dbReference>
<evidence type="ECO:0000256" key="1">
    <source>
        <dbReference type="ARBA" id="ARBA00004141"/>
    </source>
</evidence>
<keyword evidence="4 8" id="KW-0472">Membrane</keyword>
<gene>
    <name evidence="11" type="ORF">ENJ65_05385</name>
</gene>
<evidence type="ECO:0000256" key="7">
    <source>
        <dbReference type="PROSITE-ProRule" id="PRU00284"/>
    </source>
</evidence>
<dbReference type="InterPro" id="IPR004089">
    <property type="entry name" value="MCPsignal_dom"/>
</dbReference>
<dbReference type="CDD" id="cd11386">
    <property type="entry name" value="MCP_signal"/>
    <property type="match status" value="1"/>
</dbReference>
<feature type="domain" description="Methyl-accepting transducer" evidence="9">
    <location>
        <begin position="400"/>
        <end position="636"/>
    </location>
</feature>
<dbReference type="GO" id="GO:0016020">
    <property type="term" value="C:membrane"/>
    <property type="evidence" value="ECO:0007669"/>
    <property type="project" value="UniProtKB-SubCell"/>
</dbReference>
<evidence type="ECO:0000313" key="11">
    <source>
        <dbReference type="EMBL" id="HHJ81046.1"/>
    </source>
</evidence>
<keyword evidence="3 8" id="KW-1133">Transmembrane helix</keyword>
<dbReference type="PANTHER" id="PTHR32089:SF119">
    <property type="entry name" value="METHYL-ACCEPTING CHEMOTAXIS PROTEIN CTPL"/>
    <property type="match status" value="1"/>
</dbReference>
<dbReference type="GO" id="GO:0007165">
    <property type="term" value="P:signal transduction"/>
    <property type="evidence" value="ECO:0007669"/>
    <property type="project" value="UniProtKB-KW"/>
</dbReference>
<dbReference type="InterPro" id="IPR003660">
    <property type="entry name" value="HAMP_dom"/>
</dbReference>
<dbReference type="AlphaFoldDB" id="A0A832J7N7"/>
<dbReference type="FunFam" id="1.10.287.950:FF:000001">
    <property type="entry name" value="Methyl-accepting chemotaxis sensory transducer"/>
    <property type="match status" value="1"/>
</dbReference>
<dbReference type="Gene3D" id="1.10.287.950">
    <property type="entry name" value="Methyl-accepting chemotaxis protein"/>
    <property type="match status" value="1"/>
</dbReference>
<dbReference type="SUPFAM" id="SSF58104">
    <property type="entry name" value="Methyl-accepting chemotaxis protein (MCP) signaling domain"/>
    <property type="match status" value="1"/>
</dbReference>
<feature type="transmembrane region" description="Helical" evidence="8">
    <location>
        <begin position="320"/>
        <end position="340"/>
    </location>
</feature>
<comment type="subcellular location">
    <subcellularLocation>
        <location evidence="1">Membrane</location>
        <topology evidence="1">Multi-pass membrane protein</topology>
    </subcellularLocation>
</comment>
<keyword evidence="5 7" id="KW-0807">Transducer</keyword>
<dbReference type="EMBL" id="DRNF01000340">
    <property type="protein sequence ID" value="HHJ81046.1"/>
    <property type="molecule type" value="Genomic_DNA"/>
</dbReference>
<evidence type="ECO:0000256" key="3">
    <source>
        <dbReference type="ARBA" id="ARBA00022989"/>
    </source>
</evidence>
<protein>
    <submittedName>
        <fullName evidence="11">Methyl-accepting chemotaxis protein</fullName>
    </submittedName>
</protein>
<evidence type="ECO:0000256" key="6">
    <source>
        <dbReference type="ARBA" id="ARBA00029447"/>
    </source>
</evidence>